<reference evidence="2 3" key="1">
    <citation type="journal article" date="2016" name="Nat. Commun.">
        <title>Thousands of microbial genomes shed light on interconnected biogeochemical processes in an aquifer system.</title>
        <authorList>
            <person name="Anantharaman K."/>
            <person name="Brown C.T."/>
            <person name="Hug L.A."/>
            <person name="Sharon I."/>
            <person name="Castelle C.J."/>
            <person name="Probst A.J."/>
            <person name="Thomas B.C."/>
            <person name="Singh A."/>
            <person name="Wilkins M.J."/>
            <person name="Karaoz U."/>
            <person name="Brodie E.L."/>
            <person name="Williams K.H."/>
            <person name="Hubbard S.S."/>
            <person name="Banfield J.F."/>
        </authorList>
    </citation>
    <scope>NUCLEOTIDE SEQUENCE [LARGE SCALE GENOMIC DNA]</scope>
</reference>
<protein>
    <recommendedName>
        <fullName evidence="1">N-acetyltransferase domain-containing protein</fullName>
    </recommendedName>
</protein>
<evidence type="ECO:0000313" key="3">
    <source>
        <dbReference type="Proteomes" id="UP000178227"/>
    </source>
</evidence>
<feature type="domain" description="N-acetyltransferase" evidence="1">
    <location>
        <begin position="26"/>
        <end position="171"/>
    </location>
</feature>
<dbReference type="GO" id="GO:0016747">
    <property type="term" value="F:acyltransferase activity, transferring groups other than amino-acyl groups"/>
    <property type="evidence" value="ECO:0007669"/>
    <property type="project" value="InterPro"/>
</dbReference>
<evidence type="ECO:0000259" key="1">
    <source>
        <dbReference type="PROSITE" id="PS51186"/>
    </source>
</evidence>
<dbReference type="InterPro" id="IPR000182">
    <property type="entry name" value="GNAT_dom"/>
</dbReference>
<dbReference type="AlphaFoldDB" id="A0A1F8GBF6"/>
<dbReference type="PANTHER" id="PTHR43617">
    <property type="entry name" value="L-AMINO ACID N-ACETYLTRANSFERASE"/>
    <property type="match status" value="1"/>
</dbReference>
<dbReference type="Gene3D" id="3.40.630.30">
    <property type="match status" value="1"/>
</dbReference>
<dbReference type="Pfam" id="PF00583">
    <property type="entry name" value="Acetyltransf_1"/>
    <property type="match status" value="1"/>
</dbReference>
<dbReference type="InterPro" id="IPR016181">
    <property type="entry name" value="Acyl_CoA_acyltransferase"/>
</dbReference>
<dbReference type="CDD" id="cd04301">
    <property type="entry name" value="NAT_SF"/>
    <property type="match status" value="1"/>
</dbReference>
<dbReference type="Proteomes" id="UP000178227">
    <property type="component" value="Unassembled WGS sequence"/>
</dbReference>
<name>A0A1F8GBF6_9BACT</name>
<dbReference type="InterPro" id="IPR050276">
    <property type="entry name" value="MshD_Acetyltransferase"/>
</dbReference>
<sequence>MTKIKIEFPKLEDAEAIQNVFYKSWLDTYPNDKVGITIDDVEHWYKDAWEEKLNKLRSRINNPPENQSFFIAKDGDNVVGVCRIMKHADKNQLQAIYVLPDHQRRGIGKLLWDRALEIIDPSKNTIVQVATYNTKAIEFYKKLGFEDTGKRFSDEHFRMKSGAIIPEMELEIKAQNFE</sequence>
<accession>A0A1F8GBF6</accession>
<dbReference type="SUPFAM" id="SSF55729">
    <property type="entry name" value="Acyl-CoA N-acyltransferases (Nat)"/>
    <property type="match status" value="1"/>
</dbReference>
<dbReference type="STRING" id="1802694.A2918_01145"/>
<dbReference type="PROSITE" id="PS51186">
    <property type="entry name" value="GNAT"/>
    <property type="match status" value="1"/>
</dbReference>
<comment type="caution">
    <text evidence="2">The sequence shown here is derived from an EMBL/GenBank/DDBJ whole genome shotgun (WGS) entry which is preliminary data.</text>
</comment>
<dbReference type="EMBL" id="MGKI01000009">
    <property type="protein sequence ID" value="OGN22707.1"/>
    <property type="molecule type" value="Genomic_DNA"/>
</dbReference>
<proteinExistence type="predicted"/>
<dbReference type="PANTHER" id="PTHR43617:SF33">
    <property type="entry name" value="SPORE COAT POLYSACCHARIDE BIOSYNTHESIS PROTEIN SPSD"/>
    <property type="match status" value="1"/>
</dbReference>
<organism evidence="2 3">
    <name type="scientific">Candidatus Yanofskybacteria bacterium RIFCSPLOWO2_01_FULL_42_49</name>
    <dbReference type="NCBI Taxonomy" id="1802694"/>
    <lineage>
        <taxon>Bacteria</taxon>
        <taxon>Candidatus Yanofskyibacteriota</taxon>
    </lineage>
</organism>
<gene>
    <name evidence="2" type="ORF">A2918_01145</name>
</gene>
<evidence type="ECO:0000313" key="2">
    <source>
        <dbReference type="EMBL" id="OGN22707.1"/>
    </source>
</evidence>